<proteinExistence type="predicted"/>
<gene>
    <name evidence="3" type="ORF">M0R45_018150</name>
</gene>
<evidence type="ECO:0000256" key="1">
    <source>
        <dbReference type="SAM" id="MobiDB-lite"/>
    </source>
</evidence>
<feature type="region of interest" description="Disordered" evidence="1">
    <location>
        <begin position="196"/>
        <end position="250"/>
    </location>
</feature>
<dbReference type="Proteomes" id="UP001457282">
    <property type="component" value="Unassembled WGS sequence"/>
</dbReference>
<protein>
    <submittedName>
        <fullName evidence="3">Uncharacterized protein</fullName>
    </submittedName>
</protein>
<sequence>MAFKASASLLDLLLLSTLFLASVSFADSDIDQCIQQCPSQDLRCRMGCLRQQKEHGGAGMQPLVPREAYHQRYCQKRCEMKERRPQMLQECQRRCMEEFGRQQSQGGGNVINDDEGEQWEEMREDMCEKSCLLQLGLGGDQQQQERCERSCHKKLTLQYKQCRQSCQKQTNGKSKQKQKQCQTQCREQIEQEQQEQLERQEQEQQEQQEQEQQGQQEQGQQGQQEQGQQGQQAEEQSQSQSQRNNPYTDV</sequence>
<name>A0AAW1X527_RUBAR</name>
<evidence type="ECO:0000313" key="4">
    <source>
        <dbReference type="Proteomes" id="UP001457282"/>
    </source>
</evidence>
<dbReference type="EMBL" id="JBEDUW010000004">
    <property type="protein sequence ID" value="KAK9930842.1"/>
    <property type="molecule type" value="Genomic_DNA"/>
</dbReference>
<dbReference type="AlphaFoldDB" id="A0AAW1X527"/>
<organism evidence="3 4">
    <name type="scientific">Rubus argutus</name>
    <name type="common">Southern blackberry</name>
    <dbReference type="NCBI Taxonomy" id="59490"/>
    <lineage>
        <taxon>Eukaryota</taxon>
        <taxon>Viridiplantae</taxon>
        <taxon>Streptophyta</taxon>
        <taxon>Embryophyta</taxon>
        <taxon>Tracheophyta</taxon>
        <taxon>Spermatophyta</taxon>
        <taxon>Magnoliopsida</taxon>
        <taxon>eudicotyledons</taxon>
        <taxon>Gunneridae</taxon>
        <taxon>Pentapetalae</taxon>
        <taxon>rosids</taxon>
        <taxon>fabids</taxon>
        <taxon>Rosales</taxon>
        <taxon>Rosaceae</taxon>
        <taxon>Rosoideae</taxon>
        <taxon>Rosoideae incertae sedis</taxon>
        <taxon>Rubus</taxon>
    </lineage>
</organism>
<accession>A0AAW1X527</accession>
<keyword evidence="2" id="KW-0732">Signal</keyword>
<comment type="caution">
    <text evidence="3">The sequence shown here is derived from an EMBL/GenBank/DDBJ whole genome shotgun (WGS) entry which is preliminary data.</text>
</comment>
<feature type="signal peptide" evidence="2">
    <location>
        <begin position="1"/>
        <end position="26"/>
    </location>
</feature>
<keyword evidence="4" id="KW-1185">Reference proteome</keyword>
<reference evidence="3 4" key="1">
    <citation type="journal article" date="2023" name="G3 (Bethesda)">
        <title>A chromosome-length genome assembly and annotation of blackberry (Rubus argutus, cv. 'Hillquist').</title>
        <authorList>
            <person name="Bruna T."/>
            <person name="Aryal R."/>
            <person name="Dudchenko O."/>
            <person name="Sargent D.J."/>
            <person name="Mead D."/>
            <person name="Buti M."/>
            <person name="Cavallini A."/>
            <person name="Hytonen T."/>
            <person name="Andres J."/>
            <person name="Pham M."/>
            <person name="Weisz D."/>
            <person name="Mascagni F."/>
            <person name="Usai G."/>
            <person name="Natali L."/>
            <person name="Bassil N."/>
            <person name="Fernandez G.E."/>
            <person name="Lomsadze A."/>
            <person name="Armour M."/>
            <person name="Olukolu B."/>
            <person name="Poorten T."/>
            <person name="Britton C."/>
            <person name="Davik J."/>
            <person name="Ashrafi H."/>
            <person name="Aiden E.L."/>
            <person name="Borodovsky M."/>
            <person name="Worthington M."/>
        </authorList>
    </citation>
    <scope>NUCLEOTIDE SEQUENCE [LARGE SCALE GENOMIC DNA]</scope>
    <source>
        <strain evidence="3">PI 553951</strain>
    </source>
</reference>
<evidence type="ECO:0000313" key="3">
    <source>
        <dbReference type="EMBL" id="KAK9930842.1"/>
    </source>
</evidence>
<evidence type="ECO:0000256" key="2">
    <source>
        <dbReference type="SAM" id="SignalP"/>
    </source>
</evidence>
<feature type="compositionally biased region" description="Low complexity" evidence="1">
    <location>
        <begin position="210"/>
        <end position="242"/>
    </location>
</feature>
<feature type="chain" id="PRO_5043587348" evidence="2">
    <location>
        <begin position="27"/>
        <end position="250"/>
    </location>
</feature>